<dbReference type="AlphaFoldDB" id="A0A1H7TLD7"/>
<dbReference type="STRING" id="407022.SAMN05661044_03572"/>
<dbReference type="SUPFAM" id="SSF56281">
    <property type="entry name" value="Metallo-hydrolase/oxidoreductase"/>
    <property type="match status" value="1"/>
</dbReference>
<gene>
    <name evidence="2" type="ORF">SAMN05661044_03572</name>
</gene>
<feature type="domain" description="Metallo-beta-lactamase" evidence="1">
    <location>
        <begin position="14"/>
        <end position="189"/>
    </location>
</feature>
<organism evidence="2 3">
    <name type="scientific">Olivibacter domesticus</name>
    <name type="common">Pseudosphingobacterium domesticum</name>
    <dbReference type="NCBI Taxonomy" id="407022"/>
    <lineage>
        <taxon>Bacteria</taxon>
        <taxon>Pseudomonadati</taxon>
        <taxon>Bacteroidota</taxon>
        <taxon>Sphingobacteriia</taxon>
        <taxon>Sphingobacteriales</taxon>
        <taxon>Sphingobacteriaceae</taxon>
        <taxon>Olivibacter</taxon>
    </lineage>
</organism>
<reference evidence="3" key="1">
    <citation type="submission" date="2016-10" db="EMBL/GenBank/DDBJ databases">
        <authorList>
            <person name="Varghese N."/>
            <person name="Submissions S."/>
        </authorList>
    </citation>
    <scope>NUCLEOTIDE SEQUENCE [LARGE SCALE GENOMIC DNA]</scope>
    <source>
        <strain evidence="3">DSM 18733</strain>
    </source>
</reference>
<sequence>MSSLFVSSLNSGSNGNCYYIGNDQEAILVDVGISCREIEKRMTRLGLSLHLVKAIFISHEHTDHIKGLYRLANKYQLAVYISQGTLAATGFTFPLATINIFNSSLPIQIGTLQVIPFAKYHDATDPYSFVITNEQVKIGVFTDIGRVCDRITYYFKQCHAVFLEANYDEDMLNNGRYPYFLKKRISGGHGHLSNKQALDLFLSHRTDELSLLLLSHLSKDNNCPDLVARLFKEHAGSTEIVVASRYEESLVYEVTSRASMYQDIEIQYQDISSKI</sequence>
<dbReference type="InterPro" id="IPR052533">
    <property type="entry name" value="WalJ/YycJ-like"/>
</dbReference>
<dbReference type="OrthoDB" id="9781189at2"/>
<dbReference type="InterPro" id="IPR036866">
    <property type="entry name" value="RibonucZ/Hydroxyglut_hydro"/>
</dbReference>
<dbReference type="Gene3D" id="3.60.15.10">
    <property type="entry name" value="Ribonuclease Z/Hydroxyacylglutathione hydrolase-like"/>
    <property type="match status" value="1"/>
</dbReference>
<dbReference type="Pfam" id="PF12706">
    <property type="entry name" value="Lactamase_B_2"/>
    <property type="match status" value="1"/>
</dbReference>
<keyword evidence="3" id="KW-1185">Reference proteome</keyword>
<dbReference type="InterPro" id="IPR001279">
    <property type="entry name" value="Metallo-B-lactamas"/>
</dbReference>
<name>A0A1H7TLD7_OLID1</name>
<evidence type="ECO:0000313" key="3">
    <source>
        <dbReference type="Proteomes" id="UP000199421"/>
    </source>
</evidence>
<dbReference type="PANTHER" id="PTHR47619:SF1">
    <property type="entry name" value="EXODEOXYRIBONUCLEASE WALJ"/>
    <property type="match status" value="1"/>
</dbReference>
<accession>A0A1H7TLD7</accession>
<dbReference type="PANTHER" id="PTHR47619">
    <property type="entry name" value="METALLO-HYDROLASE YYCJ-RELATED"/>
    <property type="match status" value="1"/>
</dbReference>
<proteinExistence type="predicted"/>
<protein>
    <submittedName>
        <fullName evidence="2">Phosphoribosyl 1,2-cyclic phosphodiesterase</fullName>
    </submittedName>
</protein>
<dbReference type="RefSeq" id="WP_093326853.1">
    <property type="nucleotide sequence ID" value="NZ_FOAF01000004.1"/>
</dbReference>
<evidence type="ECO:0000259" key="1">
    <source>
        <dbReference type="SMART" id="SM00849"/>
    </source>
</evidence>
<dbReference type="SMART" id="SM00849">
    <property type="entry name" value="Lactamase_B"/>
    <property type="match status" value="1"/>
</dbReference>
<evidence type="ECO:0000313" key="2">
    <source>
        <dbReference type="EMBL" id="SEL85309.1"/>
    </source>
</evidence>
<dbReference type="Proteomes" id="UP000199421">
    <property type="component" value="Unassembled WGS sequence"/>
</dbReference>
<dbReference type="EMBL" id="FOAF01000004">
    <property type="protein sequence ID" value="SEL85309.1"/>
    <property type="molecule type" value="Genomic_DNA"/>
</dbReference>